<evidence type="ECO:0000313" key="2">
    <source>
        <dbReference type="Proteomes" id="UP000693970"/>
    </source>
</evidence>
<sequence>MIRHQKTAIAKQVCAESGIGNSQYSKIVTSYITQNSRQRVVYGTAGRGLKPGNATAKEMRIPLTVENRLLTHLFLLYTTEKGKQRAGYSTTSR</sequence>
<name>A0A9K3KKQ8_9STRA</name>
<keyword evidence="2" id="KW-1185">Reference proteome</keyword>
<accession>A0A9K3KKQ8</accession>
<evidence type="ECO:0000313" key="1">
    <source>
        <dbReference type="EMBL" id="KAG7345156.1"/>
    </source>
</evidence>
<dbReference type="AlphaFoldDB" id="A0A9K3KKQ8"/>
<reference evidence="1" key="2">
    <citation type="submission" date="2021-04" db="EMBL/GenBank/DDBJ databases">
        <authorList>
            <person name="Podell S."/>
        </authorList>
    </citation>
    <scope>NUCLEOTIDE SEQUENCE</scope>
    <source>
        <strain evidence="1">Hildebrandi</strain>
    </source>
</reference>
<proteinExistence type="predicted"/>
<organism evidence="1 2">
    <name type="scientific">Nitzschia inconspicua</name>
    <dbReference type="NCBI Taxonomy" id="303405"/>
    <lineage>
        <taxon>Eukaryota</taxon>
        <taxon>Sar</taxon>
        <taxon>Stramenopiles</taxon>
        <taxon>Ochrophyta</taxon>
        <taxon>Bacillariophyta</taxon>
        <taxon>Bacillariophyceae</taxon>
        <taxon>Bacillariophycidae</taxon>
        <taxon>Bacillariales</taxon>
        <taxon>Bacillariaceae</taxon>
        <taxon>Nitzschia</taxon>
    </lineage>
</organism>
<dbReference type="Proteomes" id="UP000693970">
    <property type="component" value="Unassembled WGS sequence"/>
</dbReference>
<comment type="caution">
    <text evidence="1">The sequence shown here is derived from an EMBL/GenBank/DDBJ whole genome shotgun (WGS) entry which is preliminary data.</text>
</comment>
<dbReference type="OrthoDB" id="78393at2759"/>
<protein>
    <submittedName>
        <fullName evidence="1">Uncharacterized protein</fullName>
    </submittedName>
</protein>
<dbReference type="EMBL" id="JAGRRH010000022">
    <property type="protein sequence ID" value="KAG7345156.1"/>
    <property type="molecule type" value="Genomic_DNA"/>
</dbReference>
<reference evidence="1" key="1">
    <citation type="journal article" date="2021" name="Sci. Rep.">
        <title>Diploid genomic architecture of Nitzschia inconspicua, an elite biomass production diatom.</title>
        <authorList>
            <person name="Oliver A."/>
            <person name="Podell S."/>
            <person name="Pinowska A."/>
            <person name="Traller J.C."/>
            <person name="Smith S.R."/>
            <person name="McClure R."/>
            <person name="Beliaev A."/>
            <person name="Bohutskyi P."/>
            <person name="Hill E.A."/>
            <person name="Rabines A."/>
            <person name="Zheng H."/>
            <person name="Allen L.Z."/>
            <person name="Kuo A."/>
            <person name="Grigoriev I.V."/>
            <person name="Allen A.E."/>
            <person name="Hazlebeck D."/>
            <person name="Allen E.E."/>
        </authorList>
    </citation>
    <scope>NUCLEOTIDE SEQUENCE</scope>
    <source>
        <strain evidence="1">Hildebrandi</strain>
    </source>
</reference>
<gene>
    <name evidence="1" type="ORF">IV203_032687</name>
</gene>